<dbReference type="GO" id="GO:0043130">
    <property type="term" value="F:ubiquitin binding"/>
    <property type="evidence" value="ECO:0007669"/>
    <property type="project" value="UniProtKB-UniRule"/>
</dbReference>
<dbReference type="GO" id="GO:0043328">
    <property type="term" value="P:protein transport to vacuole involved in ubiquitin-dependent protein catabolic process via the multivesicular body sorting pathway"/>
    <property type="evidence" value="ECO:0007669"/>
    <property type="project" value="UniProtKB-UniRule"/>
</dbReference>
<organism evidence="9 10">
    <name type="scientific">Maudiozyma humilis</name>
    <name type="common">Sour dough yeast</name>
    <name type="synonym">Kazachstania humilis</name>
    <dbReference type="NCBI Taxonomy" id="51915"/>
    <lineage>
        <taxon>Eukaryota</taxon>
        <taxon>Fungi</taxon>
        <taxon>Dikarya</taxon>
        <taxon>Ascomycota</taxon>
        <taxon>Saccharomycotina</taxon>
        <taxon>Saccharomycetes</taxon>
        <taxon>Saccharomycetales</taxon>
        <taxon>Saccharomycetaceae</taxon>
        <taxon>Maudiozyma</taxon>
    </lineage>
</organism>
<dbReference type="InterPro" id="IPR037855">
    <property type="entry name" value="Vps36"/>
</dbReference>
<dbReference type="PANTHER" id="PTHR13128:SF12">
    <property type="entry name" value="VACUOLAR PROTEIN-SORTING-ASSOCIATED PROTEIN 36"/>
    <property type="match status" value="1"/>
</dbReference>
<dbReference type="SUPFAM" id="SSF46785">
    <property type="entry name" value="Winged helix' DNA-binding domain"/>
    <property type="match status" value="2"/>
</dbReference>
<comment type="subunit">
    <text evidence="7">Component of the endosomal sorting complex required for transport II (ESCRT-II).</text>
</comment>
<dbReference type="SMART" id="SM00547">
    <property type="entry name" value="ZnF_RBZ"/>
    <property type="match status" value="2"/>
</dbReference>
<dbReference type="Pfam" id="PF04157">
    <property type="entry name" value="EAP30"/>
    <property type="match status" value="1"/>
</dbReference>
<feature type="domain" description="GLUE N-terminal" evidence="8">
    <location>
        <begin position="7"/>
        <end position="256"/>
    </location>
</feature>
<evidence type="ECO:0000256" key="4">
    <source>
        <dbReference type="ARBA" id="ARBA00022771"/>
    </source>
</evidence>
<evidence type="ECO:0000256" key="5">
    <source>
        <dbReference type="ARBA" id="ARBA00022833"/>
    </source>
</evidence>
<keyword evidence="3" id="KW-0479">Metal-binding</keyword>
<protein>
    <recommendedName>
        <fullName evidence="7">Vacuolar protein-sorting-associated protein 36</fullName>
    </recommendedName>
    <alternativeName>
        <fullName evidence="7">ESCRT-II complex subunit VPS36</fullName>
    </alternativeName>
</protein>
<dbReference type="InterPro" id="IPR036443">
    <property type="entry name" value="Znf_RanBP2_sf"/>
</dbReference>
<keyword evidence="7" id="KW-0963">Cytoplasm</keyword>
<keyword evidence="5" id="KW-0862">Zinc</keyword>
<dbReference type="InterPro" id="IPR011993">
    <property type="entry name" value="PH-like_dom_sf"/>
</dbReference>
<dbReference type="InterPro" id="IPR021648">
    <property type="entry name" value="GLUE_dom"/>
</dbReference>
<dbReference type="InterPro" id="IPR036388">
    <property type="entry name" value="WH-like_DNA-bd_sf"/>
</dbReference>
<evidence type="ECO:0000259" key="8">
    <source>
        <dbReference type="PROSITE" id="PS51495"/>
    </source>
</evidence>
<dbReference type="Pfam" id="PF16988">
    <property type="entry name" value="Vps36-NZF-N"/>
    <property type="match status" value="1"/>
</dbReference>
<sequence>MECWHRIEITESGRPILREGERDIFIDYAVGLYDGKHRVVDKQSGRVFLTSQRIIYVDDGNAAEHSVFLELDNVRSTDYSSSFLKRSARVIIFLKESTSINFQAKQKRKILKKAAKEERTVSHWTCPICAFANETKGKVTESSPNVVCVNCGIPADFASIQDTLSFTKITVDTSQNVCPSCTFINHPYLTNCELCGTRLVNSQVDLTALREAPSKVKLGIDSFVQLSFRKSDGTLFSQALNKLLDKQRKQDIFNKDVVSVNGVAVNENEIKRFQESFSAGAQNNNSIELLQDKFGSVGISGLERTRETQLANNDILFTSALSDMNKLISLANNIERLFNKSGGFQSNNNNASSVNTSLIIDRDKFLNKDLFLDEIARDIYEYSIAEFRDSNNNGNIMITLVDLYAMYNKAMRICTGLISPEEMREACGRFEKLGLKELKLMKINNRILCISSTNSLNYVSTQIVNFVTKSPGSDILKISQFLNDDTAKANWTVGVLVEMLQYSVDEGVLVLDEQLTGIYYYKNDFW</sequence>
<dbReference type="PROSITE" id="PS51495">
    <property type="entry name" value="GLUE"/>
    <property type="match status" value="1"/>
</dbReference>
<dbReference type="AlphaFoldDB" id="A0AAV5S0A4"/>
<keyword evidence="4" id="KW-0863">Zinc-finger</keyword>
<reference evidence="9 10" key="1">
    <citation type="journal article" date="2023" name="Elife">
        <title>Identification of key yeast species and microbe-microbe interactions impacting larval growth of Drosophila in the wild.</title>
        <authorList>
            <person name="Mure A."/>
            <person name="Sugiura Y."/>
            <person name="Maeda R."/>
            <person name="Honda K."/>
            <person name="Sakurai N."/>
            <person name="Takahashi Y."/>
            <person name="Watada M."/>
            <person name="Katoh T."/>
            <person name="Gotoh A."/>
            <person name="Gotoh Y."/>
            <person name="Taniguchi I."/>
            <person name="Nakamura K."/>
            <person name="Hayashi T."/>
            <person name="Katayama T."/>
            <person name="Uemura T."/>
            <person name="Hattori Y."/>
        </authorList>
    </citation>
    <scope>NUCLEOTIDE SEQUENCE [LARGE SCALE GENOMIC DNA]</scope>
    <source>
        <strain evidence="9 10">KH-74</strain>
    </source>
</reference>
<keyword evidence="7" id="KW-0967">Endosome</keyword>
<evidence type="ECO:0000313" key="10">
    <source>
        <dbReference type="Proteomes" id="UP001377567"/>
    </source>
</evidence>
<proteinExistence type="inferred from homology"/>
<dbReference type="InterPro" id="IPR031558">
    <property type="entry name" value="Vps36-NZF-N"/>
</dbReference>
<dbReference type="GO" id="GO:0031902">
    <property type="term" value="C:late endosome membrane"/>
    <property type="evidence" value="ECO:0007669"/>
    <property type="project" value="UniProtKB-UniRule"/>
</dbReference>
<dbReference type="Gene3D" id="2.30.30.380">
    <property type="entry name" value="Zn-finger domain of Sec23/24"/>
    <property type="match status" value="2"/>
</dbReference>
<dbReference type="GO" id="GO:0000814">
    <property type="term" value="C:ESCRT II complex"/>
    <property type="evidence" value="ECO:0007669"/>
    <property type="project" value="UniProtKB-UniRule"/>
</dbReference>
<dbReference type="SUPFAM" id="SSF50729">
    <property type="entry name" value="PH domain-like"/>
    <property type="match status" value="1"/>
</dbReference>
<evidence type="ECO:0000256" key="7">
    <source>
        <dbReference type="RuleBase" id="RU367095"/>
    </source>
</evidence>
<dbReference type="Pfam" id="PF11605">
    <property type="entry name" value="Vps36_ESCRT-II"/>
    <property type="match status" value="1"/>
</dbReference>
<comment type="subcellular location">
    <subcellularLocation>
        <location evidence="7">Cytoplasm</location>
    </subcellularLocation>
    <subcellularLocation>
        <location evidence="7">Endosome</location>
    </subcellularLocation>
</comment>
<dbReference type="GO" id="GO:0032266">
    <property type="term" value="F:phosphatidylinositol-3-phosphate binding"/>
    <property type="evidence" value="ECO:0007669"/>
    <property type="project" value="UniProtKB-UniRule"/>
</dbReference>
<evidence type="ECO:0000256" key="2">
    <source>
        <dbReference type="ARBA" id="ARBA00022448"/>
    </source>
</evidence>
<comment type="similarity">
    <text evidence="1 7">Belongs to the VPS36 family.</text>
</comment>
<dbReference type="GO" id="GO:0008270">
    <property type="term" value="F:zinc ion binding"/>
    <property type="evidence" value="ECO:0007669"/>
    <property type="project" value="UniProtKB-KW"/>
</dbReference>
<dbReference type="InterPro" id="IPR040608">
    <property type="entry name" value="Snf8/Vps36"/>
</dbReference>
<gene>
    <name evidence="9" type="ORF">DAKH74_037060</name>
</gene>
<accession>A0AAV5S0A4</accession>
<keyword evidence="6 7" id="KW-0653">Protein transport</keyword>
<evidence type="ECO:0000256" key="1">
    <source>
        <dbReference type="ARBA" id="ARBA00009697"/>
    </source>
</evidence>
<dbReference type="Gene3D" id="1.10.10.10">
    <property type="entry name" value="Winged helix-like DNA-binding domain superfamily/Winged helix DNA-binding domain"/>
    <property type="match status" value="2"/>
</dbReference>
<evidence type="ECO:0000313" key="9">
    <source>
        <dbReference type="EMBL" id="GMM57090.1"/>
    </source>
</evidence>
<dbReference type="CDD" id="cd13227">
    <property type="entry name" value="PH-GRAM-like_Vps36"/>
    <property type="match status" value="1"/>
</dbReference>
<keyword evidence="2 7" id="KW-0813">Transport</keyword>
<dbReference type="InterPro" id="IPR001876">
    <property type="entry name" value="Znf_RanBP2"/>
</dbReference>
<dbReference type="InterPro" id="IPR036390">
    <property type="entry name" value="WH_DNA-bd_sf"/>
</dbReference>
<name>A0AAV5S0A4_MAUHU</name>
<evidence type="ECO:0000256" key="6">
    <source>
        <dbReference type="ARBA" id="ARBA00022927"/>
    </source>
</evidence>
<evidence type="ECO:0000256" key="3">
    <source>
        <dbReference type="ARBA" id="ARBA00022723"/>
    </source>
</evidence>
<keyword evidence="10" id="KW-1185">Reference proteome</keyword>
<dbReference type="SUPFAM" id="SSF90209">
    <property type="entry name" value="Ran binding protein zinc finger-like"/>
    <property type="match status" value="1"/>
</dbReference>
<dbReference type="Gene3D" id="2.30.29.30">
    <property type="entry name" value="Pleckstrin-homology domain (PH domain)/Phosphotyrosine-binding domain (PTB)"/>
    <property type="match status" value="1"/>
</dbReference>
<dbReference type="Proteomes" id="UP001377567">
    <property type="component" value="Unassembled WGS sequence"/>
</dbReference>
<comment type="function">
    <text evidence="7">Component of the ESCRT-II complex (endosomal sorting complex required for transport II), which is required for multivesicular body (MVB) formation and sorting of endosomal cargo proteins into MVBs.</text>
</comment>
<dbReference type="EMBL" id="BTGD01000011">
    <property type="protein sequence ID" value="GMM57090.1"/>
    <property type="molecule type" value="Genomic_DNA"/>
</dbReference>
<dbReference type="PANTHER" id="PTHR13128">
    <property type="entry name" value="VACUOLAR PROTEIN-SORTING-ASSOCIATED PROTEIN 36"/>
    <property type="match status" value="1"/>
</dbReference>
<comment type="caution">
    <text evidence="9">The sequence shown here is derived from an EMBL/GenBank/DDBJ whole genome shotgun (WGS) entry which is preliminary data.</text>
</comment>